<sequence>MLEFVKTNETLEQEQANTTIIQPHPQAHYTSRNVTEEIEKSKDVSENFVQENSELLECQYTGLFELLINLRHDTK</sequence>
<gene>
    <name evidence="1" type="ORF">GLOINDRAFT_23497</name>
</gene>
<dbReference type="HOGENOM" id="CLU_000288_7_16_1"/>
<organism evidence="1">
    <name type="scientific">Rhizophagus irregularis (strain DAOM 181602 / DAOM 197198 / MUCL 43194)</name>
    <name type="common">Arbuscular mycorrhizal fungus</name>
    <name type="synonym">Glomus intraradices</name>
    <dbReference type="NCBI Taxonomy" id="747089"/>
    <lineage>
        <taxon>Eukaryota</taxon>
        <taxon>Fungi</taxon>
        <taxon>Fungi incertae sedis</taxon>
        <taxon>Mucoromycota</taxon>
        <taxon>Glomeromycotina</taxon>
        <taxon>Glomeromycetes</taxon>
        <taxon>Glomerales</taxon>
        <taxon>Glomeraceae</taxon>
        <taxon>Rhizophagus</taxon>
    </lineage>
</organism>
<evidence type="ECO:0000313" key="1">
    <source>
        <dbReference type="EMBL" id="ESA15803.1"/>
    </source>
</evidence>
<dbReference type="AlphaFoldDB" id="U9UB55"/>
<reference evidence="1" key="1">
    <citation type="submission" date="2013-07" db="EMBL/GenBank/DDBJ databases">
        <title>The genome of an arbuscular mycorrhizal fungus provides insights into the evolution of the oldest plant symbiosis.</title>
        <authorList>
            <consortium name="DOE Joint Genome Institute"/>
            <person name="Tisserant E."/>
            <person name="Malbreil M."/>
            <person name="Kuo A."/>
            <person name="Kohler A."/>
            <person name="Symeonidi A."/>
            <person name="Balestrini R."/>
            <person name="Charron P."/>
            <person name="Duensing N."/>
            <person name="Frei-dit-Frey N."/>
            <person name="Gianinazzi-Pearson V."/>
            <person name="Gilbert B."/>
            <person name="Handa Y."/>
            <person name="Hijri M."/>
            <person name="Kaul R."/>
            <person name="Kawaguchi M."/>
            <person name="Krajinski F."/>
            <person name="Lammers P."/>
            <person name="Lapierre D."/>
            <person name="Masclaux F.G."/>
            <person name="Murat C."/>
            <person name="Morin E."/>
            <person name="Ndikumana S."/>
            <person name="Pagni M."/>
            <person name="Petitpierre D."/>
            <person name="Requena N."/>
            <person name="Rosikiewicz P."/>
            <person name="Riley R."/>
            <person name="Saito K."/>
            <person name="San Clemente H."/>
            <person name="Shapiro H."/>
            <person name="van Tuinen D."/>
            <person name="Becard G."/>
            <person name="Bonfante P."/>
            <person name="Paszkowski U."/>
            <person name="Shachar-Hill Y."/>
            <person name="Young J.P."/>
            <person name="Sanders I.R."/>
            <person name="Henrissat B."/>
            <person name="Rensing S.A."/>
            <person name="Grigoriev I.V."/>
            <person name="Corradi N."/>
            <person name="Roux C."/>
            <person name="Martin F."/>
        </authorList>
    </citation>
    <scope>NUCLEOTIDE SEQUENCE</scope>
    <source>
        <strain evidence="1">DAOM 197198</strain>
    </source>
</reference>
<accession>U9UB55</accession>
<dbReference type="EMBL" id="KI281635">
    <property type="protein sequence ID" value="ESA15803.1"/>
    <property type="molecule type" value="Genomic_DNA"/>
</dbReference>
<protein>
    <submittedName>
        <fullName evidence="1">Uncharacterized protein</fullName>
    </submittedName>
</protein>
<proteinExistence type="predicted"/>
<name>U9UB55_RHIID</name>